<evidence type="ECO:0000256" key="4">
    <source>
        <dbReference type="ARBA" id="ARBA00022741"/>
    </source>
</evidence>
<dbReference type="GO" id="GO:0015807">
    <property type="term" value="P:L-amino acid transport"/>
    <property type="evidence" value="ECO:0007669"/>
    <property type="project" value="TreeGrafter"/>
</dbReference>
<keyword evidence="3" id="KW-1003">Cell membrane</keyword>
<evidence type="ECO:0000256" key="1">
    <source>
        <dbReference type="ARBA" id="ARBA00005417"/>
    </source>
</evidence>
<dbReference type="AlphaFoldDB" id="A0A679ISN8"/>
<keyword evidence="6" id="KW-0029">Amino-acid transport</keyword>
<proteinExistence type="inferred from homology"/>
<dbReference type="Pfam" id="PF00005">
    <property type="entry name" value="ABC_tran"/>
    <property type="match status" value="1"/>
</dbReference>
<feature type="region of interest" description="Disordered" evidence="7">
    <location>
        <begin position="1"/>
        <end position="29"/>
    </location>
</feature>
<dbReference type="InterPro" id="IPR017871">
    <property type="entry name" value="ABC_transporter-like_CS"/>
</dbReference>
<dbReference type="PANTHER" id="PTHR43820">
    <property type="entry name" value="HIGH-AFFINITY BRANCHED-CHAIN AMINO ACID TRANSPORT ATP-BINDING PROTEIN LIVF"/>
    <property type="match status" value="1"/>
</dbReference>
<dbReference type="Gene3D" id="3.40.50.300">
    <property type="entry name" value="P-loop containing nucleotide triphosphate hydrolases"/>
    <property type="match status" value="1"/>
</dbReference>
<dbReference type="SMART" id="SM00382">
    <property type="entry name" value="AAA"/>
    <property type="match status" value="1"/>
</dbReference>
<keyword evidence="5 9" id="KW-0067">ATP-binding</keyword>
<evidence type="ECO:0000256" key="3">
    <source>
        <dbReference type="ARBA" id="ARBA00022475"/>
    </source>
</evidence>
<dbReference type="RefSeq" id="WP_339089492.1">
    <property type="nucleotide sequence ID" value="NZ_LR743507.1"/>
</dbReference>
<dbReference type="InterPro" id="IPR003593">
    <property type="entry name" value="AAA+_ATPase"/>
</dbReference>
<keyword evidence="3" id="KW-0472">Membrane</keyword>
<keyword evidence="4" id="KW-0547">Nucleotide-binding</keyword>
<sequence>MSIAGPLQDAKAPSGRSALHEATSGGTHSGHPLLQLDEFCVAYRTVEAVHSVHLQVNEGEIVTVIGPNGAGKTTLLCAAMGLLPSTGRLSLDGERIARPGVEAMVARGVALVPERRELFGEMSVEDNLLLGGFYQWRKGKRDQRARMDEVFEIFPRLKERRPQMASTLSGGERQMLAIGRALMARPRLLMLDEPSLGLAPLVVREVLRVVSQLRRHGVSVLLVEQNARAALQVADRAYVLEMGAVALEGQARDLLHDRRIIDTYLGIGKKE</sequence>
<feature type="domain" description="ABC transporter" evidence="8">
    <location>
        <begin position="34"/>
        <end position="267"/>
    </location>
</feature>
<keyword evidence="2" id="KW-0813">Transport</keyword>
<dbReference type="GO" id="GO:0016887">
    <property type="term" value="F:ATP hydrolysis activity"/>
    <property type="evidence" value="ECO:0007669"/>
    <property type="project" value="InterPro"/>
</dbReference>
<evidence type="ECO:0000256" key="5">
    <source>
        <dbReference type="ARBA" id="ARBA00022840"/>
    </source>
</evidence>
<organism evidence="9">
    <name type="scientific">Variovorax paradoxus</name>
    <dbReference type="NCBI Taxonomy" id="34073"/>
    <lineage>
        <taxon>Bacteria</taxon>
        <taxon>Pseudomonadati</taxon>
        <taxon>Pseudomonadota</taxon>
        <taxon>Betaproteobacteria</taxon>
        <taxon>Burkholderiales</taxon>
        <taxon>Comamonadaceae</taxon>
        <taxon>Variovorax</taxon>
    </lineage>
</organism>
<name>A0A679ISN8_VARPD</name>
<dbReference type="InterPro" id="IPR027417">
    <property type="entry name" value="P-loop_NTPase"/>
</dbReference>
<dbReference type="CDD" id="cd03224">
    <property type="entry name" value="ABC_TM1139_LivF_branched"/>
    <property type="match status" value="1"/>
</dbReference>
<dbReference type="PROSITE" id="PS00211">
    <property type="entry name" value="ABC_TRANSPORTER_1"/>
    <property type="match status" value="1"/>
</dbReference>
<evidence type="ECO:0000256" key="2">
    <source>
        <dbReference type="ARBA" id="ARBA00022448"/>
    </source>
</evidence>
<evidence type="ECO:0000313" key="9">
    <source>
        <dbReference type="EMBL" id="CAA2102539.1"/>
    </source>
</evidence>
<dbReference type="PANTHER" id="PTHR43820:SF6">
    <property type="entry name" value="ABC TRANSPORTER ATP-BINDING PROTEIN"/>
    <property type="match status" value="1"/>
</dbReference>
<protein>
    <submittedName>
        <fullName evidence="9">High-affinity branched-chain amino acid transport ATP-binding protein LivF</fullName>
    </submittedName>
</protein>
<accession>A0A679ISN8</accession>
<comment type="similarity">
    <text evidence="1">Belongs to the ABC transporter superfamily.</text>
</comment>
<dbReference type="GO" id="GO:0015658">
    <property type="term" value="F:branched-chain amino acid transmembrane transporter activity"/>
    <property type="evidence" value="ECO:0007669"/>
    <property type="project" value="TreeGrafter"/>
</dbReference>
<dbReference type="GO" id="GO:0005524">
    <property type="term" value="F:ATP binding"/>
    <property type="evidence" value="ECO:0007669"/>
    <property type="project" value="UniProtKB-KW"/>
</dbReference>
<dbReference type="EMBL" id="LR743507">
    <property type="protein sequence ID" value="CAA2102539.1"/>
    <property type="molecule type" value="Genomic_DNA"/>
</dbReference>
<evidence type="ECO:0000256" key="7">
    <source>
        <dbReference type="SAM" id="MobiDB-lite"/>
    </source>
</evidence>
<dbReference type="PROSITE" id="PS50893">
    <property type="entry name" value="ABC_TRANSPORTER_2"/>
    <property type="match status" value="1"/>
</dbReference>
<gene>
    <name evidence="9" type="primary">livF_9</name>
    <name evidence="9" type="ORF">VVAX_01806</name>
</gene>
<reference evidence="9" key="1">
    <citation type="submission" date="2019-12" db="EMBL/GenBank/DDBJ databases">
        <authorList>
            <person name="Cremers G."/>
        </authorList>
    </citation>
    <scope>NUCLEOTIDE SEQUENCE</scope>
    <source>
        <strain evidence="9">Vvax</strain>
    </source>
</reference>
<dbReference type="InterPro" id="IPR003439">
    <property type="entry name" value="ABC_transporter-like_ATP-bd"/>
</dbReference>
<dbReference type="InterPro" id="IPR052156">
    <property type="entry name" value="BCAA_Transport_ATP-bd_LivF"/>
</dbReference>
<evidence type="ECO:0000256" key="6">
    <source>
        <dbReference type="ARBA" id="ARBA00022970"/>
    </source>
</evidence>
<dbReference type="SUPFAM" id="SSF52540">
    <property type="entry name" value="P-loop containing nucleoside triphosphate hydrolases"/>
    <property type="match status" value="1"/>
</dbReference>
<evidence type="ECO:0000259" key="8">
    <source>
        <dbReference type="PROSITE" id="PS50893"/>
    </source>
</evidence>